<dbReference type="SMART" id="SM00644">
    <property type="entry name" value="Ami_2"/>
    <property type="match status" value="1"/>
</dbReference>
<dbReference type="InterPro" id="IPR002502">
    <property type="entry name" value="Amidase_domain"/>
</dbReference>
<organism evidence="6 7">
    <name type="scientific">Lacrimispora defluvii</name>
    <dbReference type="NCBI Taxonomy" id="2719233"/>
    <lineage>
        <taxon>Bacteria</taxon>
        <taxon>Bacillati</taxon>
        <taxon>Bacillota</taxon>
        <taxon>Clostridia</taxon>
        <taxon>Lachnospirales</taxon>
        <taxon>Lachnospiraceae</taxon>
        <taxon>Lacrimispora</taxon>
    </lineage>
</organism>
<keyword evidence="3" id="KW-0378">Hydrolase</keyword>
<dbReference type="InterPro" id="IPR051206">
    <property type="entry name" value="NAMLAA_amidase_2"/>
</dbReference>
<dbReference type="Pfam" id="PF01510">
    <property type="entry name" value="Amidase_2"/>
    <property type="match status" value="1"/>
</dbReference>
<evidence type="ECO:0000256" key="1">
    <source>
        <dbReference type="ARBA" id="ARBA00001561"/>
    </source>
</evidence>
<name>A0ABX1VR44_9FIRM</name>
<sequence>MAYTNSSLVTYKRLTNNRTSPRNHAIDTITIHCIVGQWTAKQGCDYFATTDRQCSANYVVGKDGSIGLSVEEKDRSWCSSNAANDNRAITIEVASDTSHPYAVTDKAYEALIKLVADICKRNGIKKLLWEADKSLVGQVDKQNMTVHRWFANKACPGDYLYNRHGEIAEKVNAILGGSSAGEDKETPVTTATLYRVRKTWADAKSQKGAFKNLSLAKACADKNPGYSVFDENGKVVYSNSVSQTEDGVFTPYKVKVTDSALNIRKGAGTNYAVSGVIRDKGVYTIVDEANGTGATKWGKLKSGAGWISLDYTKRLV</sequence>
<dbReference type="Gene3D" id="2.30.30.40">
    <property type="entry name" value="SH3 Domains"/>
    <property type="match status" value="1"/>
</dbReference>
<evidence type="ECO:0000256" key="2">
    <source>
        <dbReference type="ARBA" id="ARBA00011901"/>
    </source>
</evidence>
<dbReference type="EMBL" id="JAAOXG010000021">
    <property type="protein sequence ID" value="NNJ30564.1"/>
    <property type="molecule type" value="Genomic_DNA"/>
</dbReference>
<dbReference type="RefSeq" id="WP_170821743.1">
    <property type="nucleotide sequence ID" value="NZ_JAAOXG010000021.1"/>
</dbReference>
<proteinExistence type="predicted"/>
<dbReference type="CDD" id="cd06583">
    <property type="entry name" value="PGRP"/>
    <property type="match status" value="1"/>
</dbReference>
<protein>
    <recommendedName>
        <fullName evidence="2">N-acetylmuramoyl-L-alanine amidase</fullName>
        <ecNumber evidence="2">3.5.1.28</ecNumber>
    </recommendedName>
</protein>
<dbReference type="SUPFAM" id="SSF55846">
    <property type="entry name" value="N-acetylmuramoyl-L-alanine amidase-like"/>
    <property type="match status" value="1"/>
</dbReference>
<comment type="caution">
    <text evidence="6">The sequence shown here is derived from an EMBL/GenBank/DDBJ whole genome shotgun (WGS) entry which is preliminary data.</text>
</comment>
<evidence type="ECO:0000313" key="7">
    <source>
        <dbReference type="Proteomes" id="UP000539052"/>
    </source>
</evidence>
<dbReference type="InterPro" id="IPR036505">
    <property type="entry name" value="Amidase/PGRP_sf"/>
</dbReference>
<comment type="catalytic activity">
    <reaction evidence="1">
        <text>Hydrolyzes the link between N-acetylmuramoyl residues and L-amino acid residues in certain cell-wall glycopeptides.</text>
        <dbReference type="EC" id="3.5.1.28"/>
    </reaction>
</comment>
<evidence type="ECO:0000256" key="4">
    <source>
        <dbReference type="ARBA" id="ARBA00023316"/>
    </source>
</evidence>
<dbReference type="PANTHER" id="PTHR30417:SF1">
    <property type="entry name" value="N-ACETYLMURAMOYL-L-ALANINE AMIDASE AMID"/>
    <property type="match status" value="1"/>
</dbReference>
<dbReference type="EC" id="3.5.1.28" evidence="2"/>
<keyword evidence="4" id="KW-0961">Cell wall biogenesis/degradation</keyword>
<evidence type="ECO:0000259" key="5">
    <source>
        <dbReference type="SMART" id="SM00644"/>
    </source>
</evidence>
<feature type="domain" description="N-acetylmuramoyl-L-alanine amidase" evidence="5">
    <location>
        <begin position="14"/>
        <end position="157"/>
    </location>
</feature>
<dbReference type="PANTHER" id="PTHR30417">
    <property type="entry name" value="N-ACETYLMURAMOYL-L-ALANINE AMIDASE AMID"/>
    <property type="match status" value="1"/>
</dbReference>
<evidence type="ECO:0000313" key="6">
    <source>
        <dbReference type="EMBL" id="NNJ30564.1"/>
    </source>
</evidence>
<dbReference type="Gene3D" id="3.40.80.10">
    <property type="entry name" value="Peptidoglycan recognition protein-like"/>
    <property type="match status" value="1"/>
</dbReference>
<accession>A0ABX1VR44</accession>
<keyword evidence="7" id="KW-1185">Reference proteome</keyword>
<dbReference type="Proteomes" id="UP000539052">
    <property type="component" value="Unassembled WGS sequence"/>
</dbReference>
<reference evidence="6 7" key="1">
    <citation type="submission" date="2020-03" db="EMBL/GenBank/DDBJ databases">
        <title>Genome Sequence of industrial isolate, B5A.</title>
        <authorList>
            <person name="Sharma S."/>
            <person name="Patil P.B."/>
            <person name="Korpole S."/>
        </authorList>
    </citation>
    <scope>NUCLEOTIDE SEQUENCE [LARGE SCALE GENOMIC DNA]</scope>
    <source>
        <strain evidence="6 7">PI-S10-B5A</strain>
    </source>
</reference>
<gene>
    <name evidence="6" type="ORF">G9470_12295</name>
</gene>
<evidence type="ECO:0000256" key="3">
    <source>
        <dbReference type="ARBA" id="ARBA00022801"/>
    </source>
</evidence>